<evidence type="ECO:0000256" key="3">
    <source>
        <dbReference type="ARBA" id="ARBA00022989"/>
    </source>
</evidence>
<feature type="transmembrane region" description="Helical" evidence="7">
    <location>
        <begin position="58"/>
        <end position="76"/>
    </location>
</feature>
<feature type="compositionally biased region" description="Basic and acidic residues" evidence="6">
    <location>
        <begin position="297"/>
        <end position="311"/>
    </location>
</feature>
<comment type="caution">
    <text evidence="9">The sequence shown here is derived from an EMBL/GenBank/DDBJ whole genome shotgun (WGS) entry which is preliminary data.</text>
</comment>
<evidence type="ECO:0000256" key="6">
    <source>
        <dbReference type="SAM" id="MobiDB-lite"/>
    </source>
</evidence>
<comment type="subcellular location">
    <subcellularLocation>
        <location evidence="1">Membrane</location>
        <topology evidence="1">Multi-pass membrane protein</topology>
    </subcellularLocation>
</comment>
<dbReference type="Pfam" id="PF20684">
    <property type="entry name" value="Fung_rhodopsin"/>
    <property type="match status" value="1"/>
</dbReference>
<name>A0A8K0WBE9_9HYPO</name>
<dbReference type="InterPro" id="IPR052337">
    <property type="entry name" value="SAT4-like"/>
</dbReference>
<protein>
    <recommendedName>
        <fullName evidence="8">Rhodopsin domain-containing protein</fullName>
    </recommendedName>
</protein>
<proteinExistence type="inferred from homology"/>
<dbReference type="AlphaFoldDB" id="A0A8K0WBE9"/>
<feature type="domain" description="Rhodopsin" evidence="8">
    <location>
        <begin position="42"/>
        <end position="286"/>
    </location>
</feature>
<evidence type="ECO:0000256" key="1">
    <source>
        <dbReference type="ARBA" id="ARBA00004141"/>
    </source>
</evidence>
<evidence type="ECO:0000256" key="5">
    <source>
        <dbReference type="ARBA" id="ARBA00038359"/>
    </source>
</evidence>
<gene>
    <name evidence="9" type="ORF">BKA59DRAFT_401562</name>
</gene>
<feature type="transmembrane region" description="Helical" evidence="7">
    <location>
        <begin position="146"/>
        <end position="168"/>
    </location>
</feature>
<accession>A0A8K0WBE9</accession>
<dbReference type="InterPro" id="IPR049326">
    <property type="entry name" value="Rhodopsin_dom_fungi"/>
</dbReference>
<feature type="transmembrane region" description="Helical" evidence="7">
    <location>
        <begin position="257"/>
        <end position="280"/>
    </location>
</feature>
<reference evidence="9" key="1">
    <citation type="journal article" date="2021" name="Nat. Commun.">
        <title>Genetic determinants of endophytism in the Arabidopsis root mycobiome.</title>
        <authorList>
            <person name="Mesny F."/>
            <person name="Miyauchi S."/>
            <person name="Thiergart T."/>
            <person name="Pickel B."/>
            <person name="Atanasova L."/>
            <person name="Karlsson M."/>
            <person name="Huettel B."/>
            <person name="Barry K.W."/>
            <person name="Haridas S."/>
            <person name="Chen C."/>
            <person name="Bauer D."/>
            <person name="Andreopoulos W."/>
            <person name="Pangilinan J."/>
            <person name="LaButti K."/>
            <person name="Riley R."/>
            <person name="Lipzen A."/>
            <person name="Clum A."/>
            <person name="Drula E."/>
            <person name="Henrissat B."/>
            <person name="Kohler A."/>
            <person name="Grigoriev I.V."/>
            <person name="Martin F.M."/>
            <person name="Hacquard S."/>
        </authorList>
    </citation>
    <scope>NUCLEOTIDE SEQUENCE</scope>
    <source>
        <strain evidence="9">MPI-SDFR-AT-0068</strain>
    </source>
</reference>
<dbReference type="PANTHER" id="PTHR33048">
    <property type="entry name" value="PTH11-LIKE INTEGRAL MEMBRANE PROTEIN (AFU_ORTHOLOGUE AFUA_5G11245)"/>
    <property type="match status" value="1"/>
</dbReference>
<evidence type="ECO:0000256" key="2">
    <source>
        <dbReference type="ARBA" id="ARBA00022692"/>
    </source>
</evidence>
<feature type="transmembrane region" description="Helical" evidence="7">
    <location>
        <begin position="114"/>
        <end position="134"/>
    </location>
</feature>
<keyword evidence="2 7" id="KW-0812">Transmembrane</keyword>
<keyword evidence="4 7" id="KW-0472">Membrane</keyword>
<dbReference type="OrthoDB" id="444631at2759"/>
<keyword evidence="10" id="KW-1185">Reference proteome</keyword>
<dbReference type="EMBL" id="JAGPXF010000005">
    <property type="protein sequence ID" value="KAH7242102.1"/>
    <property type="molecule type" value="Genomic_DNA"/>
</dbReference>
<sequence>MSSPPPPNPDAPFTGAARSVDRRGLVIIVWVCFTVATLFVSLRLFVRWRQNRRFLADDYWIVWAWACTLTMAILQTEQMDSLWYLTYLQNGRITYDPKELVRQRTEISKWQFPIIKMFWIVLWSVKASFLSLFYRLVQPFPIIRRLWYCVAVFTVLSLTVCIICSALTCSPPSRYFNSACDTPQEQWRQSFNVIFSTAVDVSSDLMIMALPIAVLPSLQLDKKKKIGLGVAFSLGIIIICVAVIRMSQVIVGKQVDLVGLAIWGAVETATALVVGSLPALKGLLSRGIKKYTSSRSGRTDPTDYDSRDSQRRRGQGSAMTPRAIMVSDCIPLDDMHQSGQVDGGIYVQKTFDMGLERDETSSRDEDDEAAIVKSRVK</sequence>
<evidence type="ECO:0000313" key="10">
    <source>
        <dbReference type="Proteomes" id="UP000813427"/>
    </source>
</evidence>
<evidence type="ECO:0000259" key="8">
    <source>
        <dbReference type="Pfam" id="PF20684"/>
    </source>
</evidence>
<evidence type="ECO:0000313" key="9">
    <source>
        <dbReference type="EMBL" id="KAH7242102.1"/>
    </source>
</evidence>
<evidence type="ECO:0000256" key="4">
    <source>
        <dbReference type="ARBA" id="ARBA00023136"/>
    </source>
</evidence>
<keyword evidence="3 7" id="KW-1133">Transmembrane helix</keyword>
<feature type="region of interest" description="Disordered" evidence="6">
    <location>
        <begin position="292"/>
        <end position="319"/>
    </location>
</feature>
<feature type="region of interest" description="Disordered" evidence="6">
    <location>
        <begin position="356"/>
        <end position="377"/>
    </location>
</feature>
<comment type="similarity">
    <text evidence="5">Belongs to the SAT4 family.</text>
</comment>
<feature type="transmembrane region" description="Helical" evidence="7">
    <location>
        <begin position="226"/>
        <end position="245"/>
    </location>
</feature>
<organism evidence="9 10">
    <name type="scientific">Fusarium tricinctum</name>
    <dbReference type="NCBI Taxonomy" id="61284"/>
    <lineage>
        <taxon>Eukaryota</taxon>
        <taxon>Fungi</taxon>
        <taxon>Dikarya</taxon>
        <taxon>Ascomycota</taxon>
        <taxon>Pezizomycotina</taxon>
        <taxon>Sordariomycetes</taxon>
        <taxon>Hypocreomycetidae</taxon>
        <taxon>Hypocreales</taxon>
        <taxon>Nectriaceae</taxon>
        <taxon>Fusarium</taxon>
        <taxon>Fusarium tricinctum species complex</taxon>
    </lineage>
</organism>
<dbReference type="GO" id="GO:0016020">
    <property type="term" value="C:membrane"/>
    <property type="evidence" value="ECO:0007669"/>
    <property type="project" value="UniProtKB-SubCell"/>
</dbReference>
<feature type="transmembrane region" description="Helical" evidence="7">
    <location>
        <begin position="25"/>
        <end position="46"/>
    </location>
</feature>
<dbReference type="PANTHER" id="PTHR33048:SF162">
    <property type="entry name" value="SATRATOXIN BIOSYNTHESIS SC1 CLUSTER PROTEIN 4"/>
    <property type="match status" value="1"/>
</dbReference>
<evidence type="ECO:0000256" key="7">
    <source>
        <dbReference type="SAM" id="Phobius"/>
    </source>
</evidence>
<dbReference type="Proteomes" id="UP000813427">
    <property type="component" value="Unassembled WGS sequence"/>
</dbReference>